<evidence type="ECO:0000256" key="3">
    <source>
        <dbReference type="ARBA" id="ARBA00023082"/>
    </source>
</evidence>
<feature type="domain" description="RNA polymerase sigma factor 70 region 4 type 2" evidence="6">
    <location>
        <begin position="125"/>
        <end position="173"/>
    </location>
</feature>
<dbReference type="InterPro" id="IPR013249">
    <property type="entry name" value="RNA_pol_sigma70_r4_t2"/>
</dbReference>
<comment type="caution">
    <text evidence="8">The sequence shown here is derived from an EMBL/GenBank/DDBJ whole genome shotgun (WGS) entry which is preliminary data.</text>
</comment>
<reference evidence="9" key="1">
    <citation type="submission" date="2016-10" db="EMBL/GenBank/DDBJ databases">
        <title>Frankia sp. NRRL B-16386 Genome sequencing.</title>
        <authorList>
            <person name="Ghodhbane-Gtari F."/>
            <person name="Swanson E."/>
            <person name="Gueddou A."/>
            <person name="Hezbri K."/>
            <person name="Ktari K."/>
            <person name="Nouioui I."/>
            <person name="Morris K."/>
            <person name="Simpson S."/>
            <person name="Abebe-Akele F."/>
            <person name="Thomas K."/>
            <person name="Gtari M."/>
            <person name="Tisa L.S."/>
        </authorList>
    </citation>
    <scope>NUCLEOTIDE SEQUENCE [LARGE SCALE GENOMIC DNA]</scope>
    <source>
        <strain evidence="9">NRRL B-16386</strain>
    </source>
</reference>
<feature type="domain" description="RNA polymerase sigma-70 region 2" evidence="5">
    <location>
        <begin position="22"/>
        <end position="82"/>
    </location>
</feature>
<keyword evidence="2" id="KW-0805">Transcription regulation</keyword>
<dbReference type="Proteomes" id="UP000188929">
    <property type="component" value="Unassembled WGS sequence"/>
</dbReference>
<evidence type="ECO:0000313" key="9">
    <source>
        <dbReference type="Proteomes" id="UP000188929"/>
    </source>
</evidence>
<dbReference type="SUPFAM" id="SSF88946">
    <property type="entry name" value="Sigma2 domain of RNA polymerase sigma factors"/>
    <property type="match status" value="1"/>
</dbReference>
<comment type="similarity">
    <text evidence="1">Belongs to the sigma-70 factor family. ECF subfamily.</text>
</comment>
<dbReference type="InterPro" id="IPR046531">
    <property type="entry name" value="DUF6596"/>
</dbReference>
<dbReference type="InterPro" id="IPR013324">
    <property type="entry name" value="RNA_pol_sigma_r3/r4-like"/>
</dbReference>
<evidence type="ECO:0000256" key="1">
    <source>
        <dbReference type="ARBA" id="ARBA00010641"/>
    </source>
</evidence>
<dbReference type="Gene3D" id="1.10.10.10">
    <property type="entry name" value="Winged helix-like DNA-binding domain superfamily/Winged helix DNA-binding domain"/>
    <property type="match status" value="1"/>
</dbReference>
<evidence type="ECO:0000259" key="7">
    <source>
        <dbReference type="Pfam" id="PF20239"/>
    </source>
</evidence>
<keyword evidence="9" id="KW-1185">Reference proteome</keyword>
<dbReference type="Pfam" id="PF08281">
    <property type="entry name" value="Sigma70_r4_2"/>
    <property type="match status" value="1"/>
</dbReference>
<dbReference type="AlphaFoldDB" id="A0A1V2I4B9"/>
<proteinExistence type="inferred from homology"/>
<dbReference type="Pfam" id="PF04542">
    <property type="entry name" value="Sigma70_r2"/>
    <property type="match status" value="1"/>
</dbReference>
<dbReference type="GO" id="GO:0003677">
    <property type="term" value="F:DNA binding"/>
    <property type="evidence" value="ECO:0007669"/>
    <property type="project" value="InterPro"/>
</dbReference>
<gene>
    <name evidence="8" type="ORF">BL253_27520</name>
</gene>
<dbReference type="PANTHER" id="PTHR47756">
    <property type="entry name" value="BLL6612 PROTEIN-RELATED"/>
    <property type="match status" value="1"/>
</dbReference>
<protein>
    <submittedName>
        <fullName evidence="8">RNA polymerase subunit sigma-70</fullName>
    </submittedName>
</protein>
<keyword evidence="4" id="KW-0804">Transcription</keyword>
<feature type="domain" description="DUF6596" evidence="7">
    <location>
        <begin position="191"/>
        <end position="294"/>
    </location>
</feature>
<dbReference type="GO" id="GO:0006352">
    <property type="term" value="P:DNA-templated transcription initiation"/>
    <property type="evidence" value="ECO:0007669"/>
    <property type="project" value="InterPro"/>
</dbReference>
<evidence type="ECO:0000259" key="5">
    <source>
        <dbReference type="Pfam" id="PF04542"/>
    </source>
</evidence>
<organism evidence="8 9">
    <name type="scientific">Pseudofrankia asymbiotica</name>
    <dbReference type="NCBI Taxonomy" id="1834516"/>
    <lineage>
        <taxon>Bacteria</taxon>
        <taxon>Bacillati</taxon>
        <taxon>Actinomycetota</taxon>
        <taxon>Actinomycetes</taxon>
        <taxon>Frankiales</taxon>
        <taxon>Frankiaceae</taxon>
        <taxon>Pseudofrankia</taxon>
    </lineage>
</organism>
<evidence type="ECO:0000313" key="8">
    <source>
        <dbReference type="EMBL" id="ONH25404.1"/>
    </source>
</evidence>
<evidence type="ECO:0000256" key="4">
    <source>
        <dbReference type="ARBA" id="ARBA00023163"/>
    </source>
</evidence>
<dbReference type="InterPro" id="IPR007627">
    <property type="entry name" value="RNA_pol_sigma70_r2"/>
</dbReference>
<accession>A0A1V2I4B9</accession>
<keyword evidence="3" id="KW-0731">Sigma factor</keyword>
<evidence type="ECO:0000256" key="2">
    <source>
        <dbReference type="ARBA" id="ARBA00023015"/>
    </source>
</evidence>
<name>A0A1V2I4B9_9ACTN</name>
<dbReference type="Gene3D" id="1.10.1740.10">
    <property type="match status" value="1"/>
</dbReference>
<sequence>MPGSVPDEVRAAAEGAARTSYGRLIALLAAPTRDIALAQDALADAFEQALRTWPASGIPGNPGGWLLTVARNRQRDVLRSAAHRMSVPLPTAADADTGAAVAIDPLAAVDPDAIPDKRLELLFACAHPAIAPEVRTPLMLHTVLGFDAASIAAAFRVPSATMAQRLVRAKRRIRAAGIPFVIPTRADLPERLGHVLEAIYGAYTIDWESLGSPDARVAPQESLAAESLYLAVTVAALLKVEPEAWGLAALIALSSSRAPARWPGGVFVPFAQQDPEHWDTALIQEGEAYLRRAHALGSPVGRFQLEAAIQSVHADRRRTGTTDRDALLRLYRALVTIAPTQGARDALAAVERNPAGEISRARDS</sequence>
<dbReference type="InterPro" id="IPR013325">
    <property type="entry name" value="RNA_pol_sigma_r2"/>
</dbReference>
<dbReference type="PANTHER" id="PTHR47756:SF2">
    <property type="entry name" value="BLL6612 PROTEIN"/>
    <property type="match status" value="1"/>
</dbReference>
<dbReference type="SUPFAM" id="SSF88659">
    <property type="entry name" value="Sigma3 and sigma4 domains of RNA polymerase sigma factors"/>
    <property type="match status" value="1"/>
</dbReference>
<dbReference type="STRING" id="1834516.BL253_27520"/>
<dbReference type="InterPro" id="IPR036388">
    <property type="entry name" value="WH-like_DNA-bd_sf"/>
</dbReference>
<dbReference type="Pfam" id="PF20239">
    <property type="entry name" value="DUF6596"/>
    <property type="match status" value="1"/>
</dbReference>
<dbReference type="GO" id="GO:0016987">
    <property type="term" value="F:sigma factor activity"/>
    <property type="evidence" value="ECO:0007669"/>
    <property type="project" value="UniProtKB-KW"/>
</dbReference>
<evidence type="ECO:0000259" key="6">
    <source>
        <dbReference type="Pfam" id="PF08281"/>
    </source>
</evidence>
<dbReference type="EMBL" id="MOMC01000060">
    <property type="protein sequence ID" value="ONH25404.1"/>
    <property type="molecule type" value="Genomic_DNA"/>
</dbReference>